<keyword evidence="2" id="KW-0732">Signal</keyword>
<evidence type="ECO:0000313" key="4">
    <source>
        <dbReference type="EMBL" id="WGV25426.1"/>
    </source>
</evidence>
<feature type="chain" id="PRO_5042511809" description="DUF7925 domain-containing protein" evidence="2">
    <location>
        <begin position="33"/>
        <end position="859"/>
    </location>
</feature>
<evidence type="ECO:0000259" key="3">
    <source>
        <dbReference type="Pfam" id="PF25546"/>
    </source>
</evidence>
<dbReference type="Proteomes" id="UP001223520">
    <property type="component" value="Chromosome"/>
</dbReference>
<dbReference type="Pfam" id="PF25546">
    <property type="entry name" value="DUF7925"/>
    <property type="match status" value="1"/>
</dbReference>
<sequence>MVKQNKSVNKQRQRYQSLIATALLTGSLFQFLAPVLAEGTTAGTSISNTATATYEDPNNPGTTINATSNTVTVTVAEVAGITVSASGVTDNTASATNTTVQVGDLLTYTYTLTNVGNDPTKFHIPNQATTTGPGTVSGVLPNDKNGQAPASGQLQYSTDGGATWTNVAPGGVDTSSVPVGGTVLVRVPVTVQNGAQTNDIITVTLGNTPGNAQNQLRSPDGGDVYTVDNPDGSPGEVAGAPVNGTREASATEQIKVGSSVKTYALATILKTRTAYNNAGTSAITDDKLTYGLSLRVESNDPTGQGIIPAALTGTSITVDGTPVNRILISDAIPAGTDLAAAPTPLPGWQTVYTTSLISIDANTAAWTTTVPASLASVTRVGFINNPATITSIAPGTTVNGFSIQLAVESNATSPLIIANIAQLFGQTPGTNAPVYDESGDQNPSNYDGPIGNMTPPPGTDTNSDGVPDTLLSADVDDGYIDNPTTPETGVDTGNNNSGVGTGGEANVFTVQTPVASAILNGPQNAPDATGPSGLTNDDFTNKSSLVPAGIAPGSTIDPQSVGFTNTIRNSGTNPGTITLVPTPPTNSADLPDNTKVTVTYNSQSAVYNYTQAGGFALVSGAVSIPNVAAGASINYGVEVDLPPGTALSTDINRGFPVPITASIDTNADGTPDGQNITIDRVYTGFLQLVKVSRILQGTGPAVGAGQDSFESTPAYTNPMTTTVIDPNPGVADVPRKPAPGNIVEYQIRYKNISDAQAGTGNVILNADKVAITEDGTQSPNNWALDNDSNSQIDTSNIVGSAKDSGASTVQFFNGNPASTSSIDQTGTTVNTDVTKYVNTVTGQVAPGIQRTFTFQRKVN</sequence>
<feature type="signal peptide" evidence="2">
    <location>
        <begin position="1"/>
        <end position="32"/>
    </location>
</feature>
<dbReference type="AlphaFoldDB" id="A0AAJ6P993"/>
<reference evidence="4 5" key="1">
    <citation type="journal article" date="2023" name="Limnol Oceanogr Lett">
        <title>Environmental adaptations by the intertidal Antarctic cyanobacterium Halotia branconii CENA392 as revealed using long-read genome sequencing.</title>
        <authorList>
            <person name="Dextro R.B."/>
            <person name="Delbaje E."/>
            <person name="Freitas P.N.N."/>
            <person name="Geraldes V."/>
            <person name="Pinto E."/>
            <person name="Long P.F."/>
            <person name="Fiore M.F."/>
        </authorList>
    </citation>
    <scope>NUCLEOTIDE SEQUENCE [LARGE SCALE GENOMIC DNA]</scope>
    <source>
        <strain evidence="4 5">CENA392</strain>
    </source>
</reference>
<evidence type="ECO:0000256" key="1">
    <source>
        <dbReference type="SAM" id="MobiDB-lite"/>
    </source>
</evidence>
<feature type="region of interest" description="Disordered" evidence="1">
    <location>
        <begin position="518"/>
        <end position="576"/>
    </location>
</feature>
<feature type="domain" description="DUF7925" evidence="3">
    <location>
        <begin position="265"/>
        <end position="446"/>
    </location>
</feature>
<feature type="compositionally biased region" description="Low complexity" evidence="1">
    <location>
        <begin position="488"/>
        <end position="498"/>
    </location>
</feature>
<keyword evidence="5" id="KW-1185">Reference proteome</keyword>
<feature type="compositionally biased region" description="Polar residues" evidence="1">
    <location>
        <begin position="556"/>
        <end position="576"/>
    </location>
</feature>
<dbReference type="InterPro" id="IPR057685">
    <property type="entry name" value="DUF7925"/>
</dbReference>
<name>A0AAJ6P993_9CYAN</name>
<evidence type="ECO:0000313" key="5">
    <source>
        <dbReference type="Proteomes" id="UP001223520"/>
    </source>
</evidence>
<feature type="region of interest" description="Disordered" evidence="1">
    <location>
        <begin position="431"/>
        <end position="505"/>
    </location>
</feature>
<evidence type="ECO:0000256" key="2">
    <source>
        <dbReference type="SAM" id="SignalP"/>
    </source>
</evidence>
<accession>A0AAJ6P993</accession>
<protein>
    <recommendedName>
        <fullName evidence="3">DUF7925 domain-containing protein</fullName>
    </recommendedName>
</protein>
<proteinExistence type="predicted"/>
<organism evidence="4 5">
    <name type="scientific">Halotia branconii CENA392</name>
    <dbReference type="NCBI Taxonomy" id="1539056"/>
    <lineage>
        <taxon>Bacteria</taxon>
        <taxon>Bacillati</taxon>
        <taxon>Cyanobacteriota</taxon>
        <taxon>Cyanophyceae</taxon>
        <taxon>Nostocales</taxon>
        <taxon>Nodulariaceae</taxon>
        <taxon>Halotia</taxon>
    </lineage>
</organism>
<gene>
    <name evidence="4" type="ORF">QI031_27425</name>
</gene>
<dbReference type="RefSeq" id="WP_281482726.1">
    <property type="nucleotide sequence ID" value="NZ_CP124543.1"/>
</dbReference>
<feature type="compositionally biased region" description="Polar residues" evidence="1">
    <location>
        <begin position="532"/>
        <end position="544"/>
    </location>
</feature>
<dbReference type="KEGG" id="hbq:QI031_27425"/>
<dbReference type="EMBL" id="CP124543">
    <property type="protein sequence ID" value="WGV25426.1"/>
    <property type="molecule type" value="Genomic_DNA"/>
</dbReference>